<dbReference type="Pfam" id="PF01488">
    <property type="entry name" value="Shikimate_DH"/>
    <property type="match status" value="1"/>
</dbReference>
<dbReference type="PANTHER" id="PTHR43013">
    <property type="entry name" value="GLUTAMYL-TRNA REDUCTASE"/>
    <property type="match status" value="1"/>
</dbReference>
<evidence type="ECO:0000259" key="16">
    <source>
        <dbReference type="Pfam" id="PF05201"/>
    </source>
</evidence>
<comment type="miscellaneous">
    <text evidence="8">During catalysis, the active site Cys acts as a nucleophile attacking the alpha-carbonyl group of tRNA-bound glutamate with the formation of a thioester intermediate between enzyme and glutamate, and the concomitant release of tRNA(Glu). The thioester intermediate is finally reduced by direct hydride transfer from NADPH, to form the product GSA.</text>
</comment>
<evidence type="ECO:0000256" key="3">
    <source>
        <dbReference type="ARBA" id="ARBA00012970"/>
    </source>
</evidence>
<proteinExistence type="inferred from homology"/>
<feature type="binding site" evidence="8 10">
    <location>
        <begin position="49"/>
        <end position="52"/>
    </location>
    <ligand>
        <name>substrate</name>
    </ligand>
</feature>
<keyword evidence="5 8" id="KW-0560">Oxidoreductase</keyword>
<keyword evidence="6 8" id="KW-0627">Porphyrin biosynthesis</keyword>
<dbReference type="InterPro" id="IPR006151">
    <property type="entry name" value="Shikm_DH/Glu-tRNA_Rdtase"/>
</dbReference>
<dbReference type="GO" id="GO:0050661">
    <property type="term" value="F:NADP binding"/>
    <property type="evidence" value="ECO:0007669"/>
    <property type="project" value="InterPro"/>
</dbReference>
<sequence>MKLRMVGCSHHQAGLDIRQRLAFDGTQASRALSQWQNDLPEMELVLLSTCNRVELYAAGSQEAPRTDELVAALAHFHHLAPEDLSNRIISLTDQQVASHLLRVAASLDSMVVGEPQILAQVKQAFQIAQAQHVAGPRLHDLFQAALRTAKRVTGETALHRHRVSIPSVAIADLANCVFESFDGKHVLVAGAGDMADETLRYLREVGKPQIHVVNRSEERGHELADQWQGTYHPWDELADQLALADMAISTTSASEPIVSAAQFKERIAPRRQQRPLVILDLAVPRDFDPAISRELGVYLYCIDDLQQACDRNRAARAAELPAAEEIVREETARFVADAHLRATAPVITGLREGLHRPKEAELERLFHKLPELDDQSREEIRQFADRLVNKLLHPPLESLRDASRNGTHHGLLDALRRLFKLED</sequence>
<dbReference type="GO" id="GO:0019353">
    <property type="term" value="P:protoporphyrinogen IX biosynthetic process from glutamate"/>
    <property type="evidence" value="ECO:0007669"/>
    <property type="project" value="TreeGrafter"/>
</dbReference>
<evidence type="ECO:0000256" key="9">
    <source>
        <dbReference type="PIRSR" id="PIRSR000445-1"/>
    </source>
</evidence>
<evidence type="ECO:0000256" key="8">
    <source>
        <dbReference type="HAMAP-Rule" id="MF_00087"/>
    </source>
</evidence>
<dbReference type="Proteomes" id="UP000323917">
    <property type="component" value="Chromosome"/>
</dbReference>
<dbReference type="EC" id="1.2.1.70" evidence="3 8"/>
<dbReference type="SUPFAM" id="SSF69075">
    <property type="entry name" value="Glutamyl tRNA-reductase dimerization domain"/>
    <property type="match status" value="1"/>
</dbReference>
<accession>A0A5B9QVT9</accession>
<dbReference type="Gene3D" id="3.30.460.30">
    <property type="entry name" value="Glutamyl-tRNA reductase, N-terminal domain"/>
    <property type="match status" value="1"/>
</dbReference>
<dbReference type="PIRSF" id="PIRSF000445">
    <property type="entry name" value="4pyrrol_synth_GluRdtase"/>
    <property type="match status" value="1"/>
</dbReference>
<evidence type="ECO:0000256" key="13">
    <source>
        <dbReference type="RuleBase" id="RU000584"/>
    </source>
</evidence>
<dbReference type="Gene3D" id="3.40.50.720">
    <property type="entry name" value="NAD(P)-binding Rossmann-like Domain"/>
    <property type="match status" value="1"/>
</dbReference>
<evidence type="ECO:0000256" key="11">
    <source>
        <dbReference type="PIRSR" id="PIRSR000445-3"/>
    </source>
</evidence>
<evidence type="ECO:0000313" key="17">
    <source>
        <dbReference type="EMBL" id="QEG38043.1"/>
    </source>
</evidence>
<dbReference type="SUPFAM" id="SSF69742">
    <property type="entry name" value="Glutamyl tRNA-reductase catalytic, N-terminal domain"/>
    <property type="match status" value="1"/>
</dbReference>
<dbReference type="SUPFAM" id="SSF51735">
    <property type="entry name" value="NAD(P)-binding Rossmann-fold domains"/>
    <property type="match status" value="1"/>
</dbReference>
<evidence type="ECO:0000256" key="1">
    <source>
        <dbReference type="ARBA" id="ARBA00005059"/>
    </source>
</evidence>
<feature type="domain" description="Glutamyl-tRNA reductase N-terminal" evidence="16">
    <location>
        <begin position="6"/>
        <end position="156"/>
    </location>
</feature>
<dbReference type="CDD" id="cd05213">
    <property type="entry name" value="NAD_bind_Glutamyl_tRNA_reduct"/>
    <property type="match status" value="1"/>
</dbReference>
<dbReference type="InterPro" id="IPR018214">
    <property type="entry name" value="GluRdtase_CS"/>
</dbReference>
<reference evidence="17 18" key="1">
    <citation type="submission" date="2019-08" db="EMBL/GenBank/DDBJ databases">
        <title>Deep-cultivation of Planctomycetes and their phenomic and genomic characterization uncovers novel biology.</title>
        <authorList>
            <person name="Wiegand S."/>
            <person name="Jogler M."/>
            <person name="Boedeker C."/>
            <person name="Pinto D."/>
            <person name="Vollmers J."/>
            <person name="Rivas-Marin E."/>
            <person name="Kohn T."/>
            <person name="Peeters S.H."/>
            <person name="Heuer A."/>
            <person name="Rast P."/>
            <person name="Oberbeckmann S."/>
            <person name="Bunk B."/>
            <person name="Jeske O."/>
            <person name="Meyerdierks A."/>
            <person name="Storesund J.E."/>
            <person name="Kallscheuer N."/>
            <person name="Luecker S."/>
            <person name="Lage O.M."/>
            <person name="Pohl T."/>
            <person name="Merkel B.J."/>
            <person name="Hornburger P."/>
            <person name="Mueller R.-W."/>
            <person name="Bruemmer F."/>
            <person name="Labrenz M."/>
            <person name="Spormann A.M."/>
            <person name="Op den Camp H."/>
            <person name="Overmann J."/>
            <person name="Amann R."/>
            <person name="Jetten M.S.M."/>
            <person name="Mascher T."/>
            <person name="Medema M.H."/>
            <person name="Devos D.P."/>
            <person name="Kaster A.-K."/>
            <person name="Ovreas L."/>
            <person name="Rohde M."/>
            <person name="Galperin M.Y."/>
            <person name="Jogler C."/>
        </authorList>
    </citation>
    <scope>NUCLEOTIDE SEQUENCE [LARGE SCALE GENOMIC DNA]</scope>
    <source>
        <strain evidence="17 18">Pr1d</strain>
    </source>
</reference>
<dbReference type="GO" id="GO:0008883">
    <property type="term" value="F:glutamyl-tRNA reductase activity"/>
    <property type="evidence" value="ECO:0007669"/>
    <property type="project" value="UniProtKB-UniRule"/>
</dbReference>
<feature type="binding site" evidence="8 10">
    <location>
        <position position="120"/>
    </location>
    <ligand>
        <name>substrate</name>
    </ligand>
</feature>
<feature type="binding site" evidence="8 10">
    <location>
        <position position="109"/>
    </location>
    <ligand>
        <name>substrate</name>
    </ligand>
</feature>
<dbReference type="InterPro" id="IPR015895">
    <property type="entry name" value="4pyrrol_synth_GluRdtase_N"/>
</dbReference>
<dbReference type="AlphaFoldDB" id="A0A5B9QVT9"/>
<evidence type="ECO:0000256" key="2">
    <source>
        <dbReference type="ARBA" id="ARBA00005916"/>
    </source>
</evidence>
<dbReference type="NCBIfam" id="TIGR01035">
    <property type="entry name" value="hemA"/>
    <property type="match status" value="1"/>
</dbReference>
<evidence type="ECO:0000313" key="18">
    <source>
        <dbReference type="Proteomes" id="UP000323917"/>
    </source>
</evidence>
<dbReference type="InterPro" id="IPR000343">
    <property type="entry name" value="4pyrrol_synth_GluRdtase"/>
</dbReference>
<comment type="similarity">
    <text evidence="2 8 13">Belongs to the glutamyl-tRNA reductase family.</text>
</comment>
<evidence type="ECO:0000259" key="15">
    <source>
        <dbReference type="Pfam" id="PF01488"/>
    </source>
</evidence>
<evidence type="ECO:0000256" key="5">
    <source>
        <dbReference type="ARBA" id="ARBA00023002"/>
    </source>
</evidence>
<feature type="binding site" evidence="8 10">
    <location>
        <begin position="114"/>
        <end position="116"/>
    </location>
    <ligand>
        <name>substrate</name>
    </ligand>
</feature>
<comment type="pathway">
    <text evidence="1 8 13">Porphyrin-containing compound metabolism; protoporphyrin-IX biosynthesis; 5-aminolevulinate from L-glutamyl-tRNA(Glu): step 1/2.</text>
</comment>
<feature type="domain" description="Quinate/shikimate 5-dehydrogenase/glutamyl-tRNA reductase" evidence="15">
    <location>
        <begin position="173"/>
        <end position="307"/>
    </location>
</feature>
<evidence type="ECO:0000256" key="6">
    <source>
        <dbReference type="ARBA" id="ARBA00023244"/>
    </source>
</evidence>
<dbReference type="HAMAP" id="MF_00087">
    <property type="entry name" value="Glu_tRNA_reductase"/>
    <property type="match status" value="1"/>
</dbReference>
<dbReference type="PANTHER" id="PTHR43013:SF1">
    <property type="entry name" value="GLUTAMYL-TRNA REDUCTASE"/>
    <property type="match status" value="1"/>
</dbReference>
<dbReference type="KEGG" id="bgok:Pr1d_53910"/>
<name>A0A5B9QVT9_9BACT</name>
<evidence type="ECO:0000256" key="10">
    <source>
        <dbReference type="PIRSR" id="PIRSR000445-2"/>
    </source>
</evidence>
<feature type="binding site" evidence="8 11">
    <location>
        <begin position="190"/>
        <end position="195"/>
    </location>
    <ligand>
        <name>NADP(+)</name>
        <dbReference type="ChEBI" id="CHEBI:58349"/>
    </ligand>
</feature>
<feature type="domain" description="Tetrapyrrole biosynthesis glutamyl-tRNA reductase dimerisation" evidence="14">
    <location>
        <begin position="322"/>
        <end position="421"/>
    </location>
</feature>
<evidence type="ECO:0000259" key="14">
    <source>
        <dbReference type="Pfam" id="PF00745"/>
    </source>
</evidence>
<evidence type="ECO:0000256" key="7">
    <source>
        <dbReference type="ARBA" id="ARBA00047464"/>
    </source>
</evidence>
<dbReference type="InterPro" id="IPR015896">
    <property type="entry name" value="4pyrrol_synth_GluRdtase_dimer"/>
</dbReference>
<gene>
    <name evidence="8 17" type="primary">hemA</name>
    <name evidence="17" type="ORF">Pr1d_53910</name>
</gene>
<organism evidence="17 18">
    <name type="scientific">Bythopirellula goksoeyrii</name>
    <dbReference type="NCBI Taxonomy" id="1400387"/>
    <lineage>
        <taxon>Bacteria</taxon>
        <taxon>Pseudomonadati</taxon>
        <taxon>Planctomycetota</taxon>
        <taxon>Planctomycetia</taxon>
        <taxon>Pirellulales</taxon>
        <taxon>Lacipirellulaceae</taxon>
        <taxon>Bythopirellula</taxon>
    </lineage>
</organism>
<comment type="domain">
    <text evidence="8">Possesses an unusual extended V-shaped dimeric structure with each monomer consisting of three distinct domains arranged along a curved 'spinal' alpha-helix. The N-terminal catalytic domain specifically recognizes the glutamate moiety of the substrate. The second domain is the NADPH-binding domain, and the third C-terminal domain is responsible for dimerization.</text>
</comment>
<dbReference type="Pfam" id="PF00745">
    <property type="entry name" value="GlutR_dimer"/>
    <property type="match status" value="1"/>
</dbReference>
<protein>
    <recommendedName>
        <fullName evidence="3 8">Glutamyl-tRNA reductase</fullName>
        <shortName evidence="8">GluTR</shortName>
        <ecNumber evidence="3 8">1.2.1.70</ecNumber>
    </recommendedName>
</protein>
<dbReference type="PROSITE" id="PS00747">
    <property type="entry name" value="GLUTR"/>
    <property type="match status" value="1"/>
</dbReference>
<comment type="function">
    <text evidence="8">Catalyzes the NADPH-dependent reduction of glutamyl-tRNA(Glu) to glutamate 1-semialdehyde (GSA).</text>
</comment>
<evidence type="ECO:0000256" key="4">
    <source>
        <dbReference type="ARBA" id="ARBA00022857"/>
    </source>
</evidence>
<dbReference type="EMBL" id="CP042913">
    <property type="protein sequence ID" value="QEG38043.1"/>
    <property type="molecule type" value="Genomic_DNA"/>
</dbReference>
<dbReference type="Pfam" id="PF05201">
    <property type="entry name" value="GlutR_N"/>
    <property type="match status" value="1"/>
</dbReference>
<feature type="site" description="Important for activity" evidence="8 12">
    <location>
        <position position="99"/>
    </location>
</feature>
<dbReference type="InterPro" id="IPR036453">
    <property type="entry name" value="GluRdtase_dimer_dom_sf"/>
</dbReference>
<feature type="active site" description="Nucleophile" evidence="8 9">
    <location>
        <position position="50"/>
    </location>
</feature>
<keyword evidence="4 8" id="KW-0521">NADP</keyword>
<dbReference type="OrthoDB" id="110209at2"/>
<dbReference type="InterPro" id="IPR036343">
    <property type="entry name" value="GluRdtase_N_sf"/>
</dbReference>
<dbReference type="UniPathway" id="UPA00251">
    <property type="reaction ID" value="UER00316"/>
</dbReference>
<comment type="catalytic activity">
    <reaction evidence="7 8 13">
        <text>(S)-4-amino-5-oxopentanoate + tRNA(Glu) + NADP(+) = L-glutamyl-tRNA(Glu) + NADPH + H(+)</text>
        <dbReference type="Rhea" id="RHEA:12344"/>
        <dbReference type="Rhea" id="RHEA-COMP:9663"/>
        <dbReference type="Rhea" id="RHEA-COMP:9680"/>
        <dbReference type="ChEBI" id="CHEBI:15378"/>
        <dbReference type="ChEBI" id="CHEBI:57501"/>
        <dbReference type="ChEBI" id="CHEBI:57783"/>
        <dbReference type="ChEBI" id="CHEBI:58349"/>
        <dbReference type="ChEBI" id="CHEBI:78442"/>
        <dbReference type="ChEBI" id="CHEBI:78520"/>
        <dbReference type="EC" id="1.2.1.70"/>
    </reaction>
</comment>
<dbReference type="RefSeq" id="WP_148076198.1">
    <property type="nucleotide sequence ID" value="NZ_CP042913.1"/>
</dbReference>
<keyword evidence="18" id="KW-1185">Reference proteome</keyword>
<dbReference type="FunFam" id="3.30.460.30:FF:000001">
    <property type="entry name" value="Glutamyl-tRNA reductase"/>
    <property type="match status" value="1"/>
</dbReference>
<dbReference type="InterPro" id="IPR036291">
    <property type="entry name" value="NAD(P)-bd_dom_sf"/>
</dbReference>
<evidence type="ECO:0000256" key="12">
    <source>
        <dbReference type="PIRSR" id="PIRSR000445-4"/>
    </source>
</evidence>
<comment type="subunit">
    <text evidence="8">Homodimer.</text>
</comment>